<dbReference type="Proteomes" id="UP000054196">
    <property type="component" value="Unassembled WGS sequence"/>
</dbReference>
<evidence type="ECO:0008006" key="3">
    <source>
        <dbReference type="Google" id="ProtNLM"/>
    </source>
</evidence>
<evidence type="ECO:0000313" key="2">
    <source>
        <dbReference type="Proteomes" id="UP000054196"/>
    </source>
</evidence>
<dbReference type="InterPro" id="IPR052925">
    <property type="entry name" value="Phage_Integrase-like_Recomb"/>
</dbReference>
<reference evidence="2" key="1">
    <citation type="journal article" date="2012" name="Science">
        <title>The Paleozoic origin of enzymatic lignin decomposition reconstructed from 31 fungal genomes.</title>
        <authorList>
            <person name="Floudas D."/>
            <person name="Binder M."/>
            <person name="Riley R."/>
            <person name="Barry K."/>
            <person name="Blanchette R.A."/>
            <person name="Henrissat B."/>
            <person name="Martinez A.T."/>
            <person name="Otillar R."/>
            <person name="Spatafora J.W."/>
            <person name="Yadav J.S."/>
            <person name="Aerts A."/>
            <person name="Benoit I."/>
            <person name="Boyd A."/>
            <person name="Carlson A."/>
            <person name="Copeland A."/>
            <person name="Coutinho P.M."/>
            <person name="de Vries R.P."/>
            <person name="Ferreira P."/>
            <person name="Findley K."/>
            <person name="Foster B."/>
            <person name="Gaskell J."/>
            <person name="Glotzer D."/>
            <person name="Gorecki P."/>
            <person name="Heitman J."/>
            <person name="Hesse C."/>
            <person name="Hori C."/>
            <person name="Igarashi K."/>
            <person name="Jurgens J.A."/>
            <person name="Kallen N."/>
            <person name="Kersten P."/>
            <person name="Kohler A."/>
            <person name="Kuees U."/>
            <person name="Kumar T.K.A."/>
            <person name="Kuo A."/>
            <person name="LaButti K."/>
            <person name="Larrondo L.F."/>
            <person name="Lindquist E."/>
            <person name="Ling A."/>
            <person name="Lombard V."/>
            <person name="Lucas S."/>
            <person name="Lundell T."/>
            <person name="Martin R."/>
            <person name="McLaughlin D.J."/>
            <person name="Morgenstern I."/>
            <person name="Morin E."/>
            <person name="Murat C."/>
            <person name="Nagy L.G."/>
            <person name="Nolan M."/>
            <person name="Ohm R.A."/>
            <person name="Patyshakuliyeva A."/>
            <person name="Rokas A."/>
            <person name="Ruiz-Duenas F.J."/>
            <person name="Sabat G."/>
            <person name="Salamov A."/>
            <person name="Samejima M."/>
            <person name="Schmutz J."/>
            <person name="Slot J.C."/>
            <person name="St John F."/>
            <person name="Stenlid J."/>
            <person name="Sun H."/>
            <person name="Sun S."/>
            <person name="Syed K."/>
            <person name="Tsang A."/>
            <person name="Wiebenga A."/>
            <person name="Young D."/>
            <person name="Pisabarro A."/>
            <person name="Eastwood D.C."/>
            <person name="Martin F."/>
            <person name="Cullen D."/>
            <person name="Grigoriev I.V."/>
            <person name="Hibbett D.S."/>
        </authorList>
    </citation>
    <scope>NUCLEOTIDE SEQUENCE [LARGE SCALE GENOMIC DNA]</scope>
    <source>
        <strain evidence="2">HHB-11173 SS5</strain>
    </source>
</reference>
<sequence>MNITGTSSRQPTRAPWTRERLVHERSIALGFALESSTRASYSSALHSYLYFCRIHNFAIQPTPDTFSFYVVFMCHHIRPKSVDSYLSGICSELEPFFPDVRTVRRSSLAIATVRKLPLTRAQLRSSRYHYHLSSSHDDKLFLAILFTAFNGLLRIGELVWPDRQYLQDWRKVIMRHSVTTYTRGYEFLLPAHKADRATALAAEGVPPDLIQAAGRWSSDTFRIYIRKNPTLLASLILGRPAMNED</sequence>
<dbReference type="RefSeq" id="XP_007388929.1">
    <property type="nucleotide sequence ID" value="XM_007388867.1"/>
</dbReference>
<dbReference type="GeneID" id="18885728"/>
<dbReference type="HOGENOM" id="CLU_073387_0_0_1"/>
<dbReference type="eggNOG" id="ENOG502SNFT">
    <property type="taxonomic scope" value="Eukaryota"/>
</dbReference>
<organism evidence="1 2">
    <name type="scientific">Punctularia strigosozonata (strain HHB-11173)</name>
    <name type="common">White-rot fungus</name>
    <dbReference type="NCBI Taxonomy" id="741275"/>
    <lineage>
        <taxon>Eukaryota</taxon>
        <taxon>Fungi</taxon>
        <taxon>Dikarya</taxon>
        <taxon>Basidiomycota</taxon>
        <taxon>Agaricomycotina</taxon>
        <taxon>Agaricomycetes</taxon>
        <taxon>Corticiales</taxon>
        <taxon>Punctulariaceae</taxon>
        <taxon>Punctularia</taxon>
    </lineage>
</organism>
<dbReference type="EMBL" id="JH687558">
    <property type="protein sequence ID" value="EIN03871.1"/>
    <property type="molecule type" value="Genomic_DNA"/>
</dbReference>
<dbReference type="AlphaFoldDB" id="R7S3R6"/>
<dbReference type="KEGG" id="psq:PUNSTDRAFT_77502"/>
<dbReference type="PANTHER" id="PTHR34605">
    <property type="entry name" value="PHAGE_INTEGRASE DOMAIN-CONTAINING PROTEIN"/>
    <property type="match status" value="1"/>
</dbReference>
<accession>R7S3R6</accession>
<keyword evidence="2" id="KW-1185">Reference proteome</keyword>
<evidence type="ECO:0000313" key="1">
    <source>
        <dbReference type="EMBL" id="EIN03871.1"/>
    </source>
</evidence>
<gene>
    <name evidence="1" type="ORF">PUNSTDRAFT_77502</name>
</gene>
<proteinExistence type="predicted"/>
<dbReference type="PANTHER" id="PTHR34605:SF4">
    <property type="entry name" value="DNA ADENINE METHYLTRANSFERASE"/>
    <property type="match status" value="1"/>
</dbReference>
<name>R7S3R6_PUNST</name>
<protein>
    <recommendedName>
        <fullName evidence="3">Tyr recombinase domain-containing protein</fullName>
    </recommendedName>
</protein>
<dbReference type="OrthoDB" id="5598396at2759"/>
<dbReference type="OMA" id="YESHFIA"/>